<dbReference type="PANTHER" id="PTHR30579:SF7">
    <property type="entry name" value="HTH-TYPE TRANSCRIPTIONAL REGULATOR LRHA-RELATED"/>
    <property type="match status" value="1"/>
</dbReference>
<dbReference type="PRINTS" id="PR00039">
    <property type="entry name" value="HTHLYSR"/>
</dbReference>
<comment type="caution">
    <text evidence="6">The sequence shown here is derived from an EMBL/GenBank/DDBJ whole genome shotgun (WGS) entry which is preliminary data.</text>
</comment>
<dbReference type="GO" id="GO:0003677">
    <property type="term" value="F:DNA binding"/>
    <property type="evidence" value="ECO:0007669"/>
    <property type="project" value="UniProtKB-KW"/>
</dbReference>
<dbReference type="InterPro" id="IPR000847">
    <property type="entry name" value="LysR_HTH_N"/>
</dbReference>
<protein>
    <submittedName>
        <fullName evidence="6">LysR family transcriptional regulator</fullName>
    </submittedName>
</protein>
<dbReference type="GO" id="GO:0003700">
    <property type="term" value="F:DNA-binding transcription factor activity"/>
    <property type="evidence" value="ECO:0007669"/>
    <property type="project" value="InterPro"/>
</dbReference>
<dbReference type="SUPFAM" id="SSF53850">
    <property type="entry name" value="Periplasmic binding protein-like II"/>
    <property type="match status" value="1"/>
</dbReference>
<keyword evidence="2" id="KW-0805">Transcription regulation</keyword>
<feature type="domain" description="HTH lysR-type" evidence="5">
    <location>
        <begin position="6"/>
        <end position="60"/>
    </location>
</feature>
<proteinExistence type="inferred from homology"/>
<keyword evidence="4" id="KW-0804">Transcription</keyword>
<dbReference type="Gene3D" id="3.40.190.10">
    <property type="entry name" value="Periplasmic binding protein-like II"/>
    <property type="match status" value="2"/>
</dbReference>
<evidence type="ECO:0000259" key="5">
    <source>
        <dbReference type="PROSITE" id="PS50931"/>
    </source>
</evidence>
<dbReference type="InterPro" id="IPR036388">
    <property type="entry name" value="WH-like_DNA-bd_sf"/>
</dbReference>
<dbReference type="Proteomes" id="UP000460751">
    <property type="component" value="Unassembled WGS sequence"/>
</dbReference>
<dbReference type="AlphaFoldDB" id="A0A9X4Y984"/>
<dbReference type="EMBL" id="WMEX01000001">
    <property type="protein sequence ID" value="MYL25581.1"/>
    <property type="molecule type" value="Genomic_DNA"/>
</dbReference>
<organism evidence="6 7">
    <name type="scientific">Vreelandella halophila</name>
    <dbReference type="NCBI Taxonomy" id="86177"/>
    <lineage>
        <taxon>Bacteria</taxon>
        <taxon>Pseudomonadati</taxon>
        <taxon>Pseudomonadota</taxon>
        <taxon>Gammaproteobacteria</taxon>
        <taxon>Oceanospirillales</taxon>
        <taxon>Halomonadaceae</taxon>
        <taxon>Vreelandella</taxon>
    </lineage>
</organism>
<evidence type="ECO:0000313" key="6">
    <source>
        <dbReference type="EMBL" id="MYL25581.1"/>
    </source>
</evidence>
<keyword evidence="7" id="KW-1185">Reference proteome</keyword>
<dbReference type="OrthoDB" id="5723059at2"/>
<dbReference type="Pfam" id="PF00126">
    <property type="entry name" value="HTH_1"/>
    <property type="match status" value="1"/>
</dbReference>
<comment type="similarity">
    <text evidence="1">Belongs to the LysR transcriptional regulatory family.</text>
</comment>
<name>A0A9X4Y984_9GAMM</name>
<dbReference type="RefSeq" id="WP_160897981.1">
    <property type="nucleotide sequence ID" value="NZ_WMEX01000001.1"/>
</dbReference>
<dbReference type="InterPro" id="IPR036390">
    <property type="entry name" value="WH_DNA-bd_sf"/>
</dbReference>
<evidence type="ECO:0000313" key="7">
    <source>
        <dbReference type="Proteomes" id="UP000460751"/>
    </source>
</evidence>
<evidence type="ECO:0000256" key="2">
    <source>
        <dbReference type="ARBA" id="ARBA00023015"/>
    </source>
</evidence>
<accession>A0A9X4Y984</accession>
<dbReference type="SUPFAM" id="SSF46785">
    <property type="entry name" value="Winged helix' DNA-binding domain"/>
    <property type="match status" value="1"/>
</dbReference>
<evidence type="ECO:0000256" key="4">
    <source>
        <dbReference type="ARBA" id="ARBA00023163"/>
    </source>
</evidence>
<keyword evidence="3" id="KW-0238">DNA-binding</keyword>
<evidence type="ECO:0000256" key="1">
    <source>
        <dbReference type="ARBA" id="ARBA00009437"/>
    </source>
</evidence>
<sequence length="294" mass="32223">MTNIPIDFLRTFVTIKDLGGFTHAGELLGRSQPAISLQIKKLESTLGTNIFSRGSNLELTEDGEYLYEAAQQILQINDQVVARIKGENVSGRVRLGIPNDFELAFLPRALRELSNIYPNITVEVDSDISKSIHQRFQRNYYDVCLVMEPEGEAAPLDEQDQRVDQLAWVVNDSSVAEADIVPLVTYPQGCIYRAMMETALEEAGVPYRIAYTSPSLLGIMSAVEEGLGVTALAASVVPANVKAHEQTEVLPPLGAVSVSLYYRQNELNVATQQVLDFLRSGLAELSPVPALGGR</sequence>
<evidence type="ECO:0000256" key="3">
    <source>
        <dbReference type="ARBA" id="ARBA00023125"/>
    </source>
</evidence>
<reference evidence="6 7" key="1">
    <citation type="submission" date="2019-11" db="EMBL/GenBank/DDBJ databases">
        <title>Genome sequences of 17 halophilic strains isolated from different environments.</title>
        <authorList>
            <person name="Furrow R.E."/>
        </authorList>
    </citation>
    <scope>NUCLEOTIDE SEQUENCE [LARGE SCALE GENOMIC DNA]</scope>
    <source>
        <strain evidence="6 7">22507_15_FS</strain>
    </source>
</reference>
<dbReference type="Gene3D" id="1.10.10.10">
    <property type="entry name" value="Winged helix-like DNA-binding domain superfamily/Winged helix DNA-binding domain"/>
    <property type="match status" value="1"/>
</dbReference>
<dbReference type="PROSITE" id="PS50931">
    <property type="entry name" value="HTH_LYSR"/>
    <property type="match status" value="1"/>
</dbReference>
<dbReference type="InterPro" id="IPR005119">
    <property type="entry name" value="LysR_subst-bd"/>
</dbReference>
<dbReference type="Pfam" id="PF03466">
    <property type="entry name" value="LysR_substrate"/>
    <property type="match status" value="1"/>
</dbReference>
<dbReference type="PANTHER" id="PTHR30579">
    <property type="entry name" value="TRANSCRIPTIONAL REGULATOR"/>
    <property type="match status" value="1"/>
</dbReference>
<gene>
    <name evidence="6" type="ORF">GLW01_02095</name>
</gene>
<dbReference type="InterPro" id="IPR050176">
    <property type="entry name" value="LTTR"/>
</dbReference>